<name>A0A9X2DKQ9_9BACI</name>
<dbReference type="AlphaFoldDB" id="A0A9X2DKQ9"/>
<dbReference type="EMBL" id="JAMBOL010000001">
    <property type="protein sequence ID" value="MCM3712479.1"/>
    <property type="molecule type" value="Genomic_DNA"/>
</dbReference>
<dbReference type="InterPro" id="IPR034593">
    <property type="entry name" value="DgoD-like"/>
</dbReference>
<dbReference type="InterPro" id="IPR013341">
    <property type="entry name" value="Mandelate_racemase_N_dom"/>
</dbReference>
<dbReference type="InterPro" id="IPR036849">
    <property type="entry name" value="Enolase-like_C_sf"/>
</dbReference>
<proteinExistence type="inferred from homology"/>
<dbReference type="PANTHER" id="PTHR48080:SF6">
    <property type="entry name" value="STARVATION-SENSING PROTEIN RSPA"/>
    <property type="match status" value="1"/>
</dbReference>
<dbReference type="Gene3D" id="3.20.20.120">
    <property type="entry name" value="Enolase-like C-terminal domain"/>
    <property type="match status" value="1"/>
</dbReference>
<feature type="domain" description="Mandelate racemase/muconate lactonizing enzyme C-terminal" evidence="4">
    <location>
        <begin position="148"/>
        <end position="269"/>
    </location>
</feature>
<organism evidence="5 6">
    <name type="scientific">Halalkalibacter oceani</name>
    <dbReference type="NCBI Taxonomy" id="1653776"/>
    <lineage>
        <taxon>Bacteria</taxon>
        <taxon>Bacillati</taxon>
        <taxon>Bacillota</taxon>
        <taxon>Bacilli</taxon>
        <taxon>Bacillales</taxon>
        <taxon>Bacillaceae</taxon>
        <taxon>Halalkalibacter</taxon>
    </lineage>
</organism>
<dbReference type="Gene3D" id="3.30.390.10">
    <property type="entry name" value="Enolase-like, N-terminal domain"/>
    <property type="match status" value="1"/>
</dbReference>
<dbReference type="InterPro" id="IPR029017">
    <property type="entry name" value="Enolase-like_N"/>
</dbReference>
<evidence type="ECO:0000313" key="5">
    <source>
        <dbReference type="EMBL" id="MCM3712479.1"/>
    </source>
</evidence>
<evidence type="ECO:0000256" key="1">
    <source>
        <dbReference type="ARBA" id="ARBA00003553"/>
    </source>
</evidence>
<protein>
    <submittedName>
        <fullName evidence="5">Starvation-sensing protein RspA</fullName>
    </submittedName>
</protein>
<gene>
    <name evidence="5" type="ORF">M3202_00155</name>
</gene>
<dbReference type="Proteomes" id="UP001139179">
    <property type="component" value="Unassembled WGS sequence"/>
</dbReference>
<reference evidence="5" key="1">
    <citation type="submission" date="2022-05" db="EMBL/GenBank/DDBJ databases">
        <title>Comparative Genomics of Spacecraft Associated Microbes.</title>
        <authorList>
            <person name="Tran M.T."/>
            <person name="Wright A."/>
            <person name="Seuylemezian A."/>
            <person name="Eisen J."/>
            <person name="Coil D."/>
        </authorList>
    </citation>
    <scope>NUCLEOTIDE SEQUENCE</scope>
    <source>
        <strain evidence="5">214.1.1</strain>
    </source>
</reference>
<dbReference type="SUPFAM" id="SSF51604">
    <property type="entry name" value="Enolase C-terminal domain-like"/>
    <property type="match status" value="1"/>
</dbReference>
<dbReference type="GO" id="GO:0009063">
    <property type="term" value="P:amino acid catabolic process"/>
    <property type="evidence" value="ECO:0007669"/>
    <property type="project" value="InterPro"/>
</dbReference>
<comment type="similarity">
    <text evidence="2">Belongs to the mandelate racemase/muconate lactonizing enzyme family. GalD subfamily.</text>
</comment>
<dbReference type="InterPro" id="IPR029065">
    <property type="entry name" value="Enolase_C-like"/>
</dbReference>
<dbReference type="SMART" id="SM00922">
    <property type="entry name" value="MR_MLE"/>
    <property type="match status" value="1"/>
</dbReference>
<evidence type="ECO:0000256" key="3">
    <source>
        <dbReference type="ARBA" id="ARBA00022723"/>
    </source>
</evidence>
<dbReference type="Pfam" id="PF02746">
    <property type="entry name" value="MR_MLE_N"/>
    <property type="match status" value="1"/>
</dbReference>
<keyword evidence="6" id="KW-1185">Reference proteome</keyword>
<dbReference type="PANTHER" id="PTHR48080">
    <property type="entry name" value="D-GALACTONATE DEHYDRATASE-RELATED"/>
    <property type="match status" value="1"/>
</dbReference>
<evidence type="ECO:0000256" key="2">
    <source>
        <dbReference type="ARBA" id="ARBA00010339"/>
    </source>
</evidence>
<accession>A0A9X2DKQ9</accession>
<dbReference type="RefSeq" id="WP_251221362.1">
    <property type="nucleotide sequence ID" value="NZ_JAMBOL010000001.1"/>
</dbReference>
<dbReference type="Pfam" id="PF13378">
    <property type="entry name" value="MR_MLE_C"/>
    <property type="match status" value="1"/>
</dbReference>
<comment type="function">
    <text evidence="1">Has no detectable activity with D-mannonate and with a panel of 70 other acid sugars (in vitro), in spite of the conservation of the residues that are expected to be important for catalytic activity and cofactor binding. May have evolved a divergent function.</text>
</comment>
<evidence type="ECO:0000313" key="6">
    <source>
        <dbReference type="Proteomes" id="UP001139179"/>
    </source>
</evidence>
<keyword evidence="3" id="KW-0479">Metal-binding</keyword>
<dbReference type="SUPFAM" id="SSF54826">
    <property type="entry name" value="Enolase N-terminal domain-like"/>
    <property type="match status" value="1"/>
</dbReference>
<dbReference type="PROSITE" id="PS00908">
    <property type="entry name" value="MR_MLE_1"/>
    <property type="match status" value="1"/>
</dbReference>
<comment type="caution">
    <text evidence="5">The sequence shown here is derived from an EMBL/GenBank/DDBJ whole genome shotgun (WGS) entry which is preliminary data.</text>
</comment>
<dbReference type="InterPro" id="IPR013342">
    <property type="entry name" value="Mandelate_racemase_C"/>
</dbReference>
<evidence type="ECO:0000259" key="4">
    <source>
        <dbReference type="SMART" id="SM00922"/>
    </source>
</evidence>
<dbReference type="InterPro" id="IPR018110">
    <property type="entry name" value="Mandel_Rmase/mucon_lact_enz_CS"/>
</dbReference>
<sequence>METKCKKEKKEKKNHMQSVKIRDIKTFILKPGAMNQVVVKVETSEPGLFGLGCATLAYRTLAVKSVIQDYLKPILIGRSVAEIEDTWNLLHYSSYWRSGPIEQNAISGIDIALWDIKGKMANMPIYDLLGGKCREYATVYRYAEGNNLTEIGEDFQRRLDEGNTHIRIRRGWGNFGGEILPPGQYQGQEGRYYHPAKYIAELIETVSFIRSEFGNQAELLHDTHERLDAQDALRLSKEMEQYQLFFLEDVLSPEQGDWFRLIRNKTITPLAVGELFVNPKEWDYLITNRLIDYIRVHISAIGGITPAKKLAVFAGNFGVKTAWHGPTDVSPIGHAANVHLDYACVNFGIQEWAGLSEAEEEIFPGSPQLKKNGVYLNGKPGLGIDFNEELAKKYPPDEKSWIHRWQVRLPDGTIHTP</sequence>
<dbReference type="GO" id="GO:0000287">
    <property type="term" value="F:magnesium ion binding"/>
    <property type="evidence" value="ECO:0007669"/>
    <property type="project" value="UniProtKB-ARBA"/>
</dbReference>